<sequence length="518" mass="54993">MRVSVLLAALASLAFVNGKDRKFTLINQCSHTVWPGFQNSKGPPLISAEGSEQLMGFELADSTPKTIPVPETWSGRMWGRTGCKIVNGQFRCDTGNCEGTDANCLTGNQLATVAEFTLQTPGSEQPDNYDISLVDAFPLWASDSGFNLQMQIKPDKGCQELSCTTDINAICPKELQKDGGCVTACKAGISEGMYKNATGMFRGNRNCCSGPFDTPEYCPPEMNDYYWLFKDACPEAYAYAYDDHASLVTCDQTQQADYTITFCPTDASSAAGKKAAHSPDQYPATQICVPPTWSWVSWADKGNTEPVTEVCEKAKKNEAPPLNGAHTQSDRSAETSTSEDAPSPTGEAPGATKAPEGPAKPEAGPTPSKTGALKDSEAPSKTEPPPAPPKAPSGLDGEPVEKVVEVEGSGSPPVLTGGPSVPKSTTAAIVSPTLPSCRLHSNRRDSWFGCWLQVVPSPSMHGAAASDHPANGLPAANIKIPVPTKGAADVTPSKSSCTRNKKRGMKKRLLESRQNVSL</sequence>
<dbReference type="EMBL" id="JASBWU010000018">
    <property type="protein sequence ID" value="KAJ9114619.1"/>
    <property type="molecule type" value="Genomic_DNA"/>
</dbReference>
<keyword evidence="2" id="KW-1185">Reference proteome</keyword>
<dbReference type="Proteomes" id="UP001243375">
    <property type="component" value="Unassembled WGS sequence"/>
</dbReference>
<proteinExistence type="predicted"/>
<accession>A0ACC2WTW5</accession>
<reference evidence="1" key="1">
    <citation type="submission" date="2023-04" db="EMBL/GenBank/DDBJ databases">
        <title>Draft Genome sequencing of Naganishia species isolated from polar environments using Oxford Nanopore Technology.</title>
        <authorList>
            <person name="Leo P."/>
            <person name="Venkateswaran K."/>
        </authorList>
    </citation>
    <scope>NUCLEOTIDE SEQUENCE</scope>
    <source>
        <strain evidence="1">MNA-CCFEE 5425</strain>
    </source>
</reference>
<name>A0ACC2WTW5_9TREE</name>
<organism evidence="1 2">
    <name type="scientific">Naganishia vaughanmartiniae</name>
    <dbReference type="NCBI Taxonomy" id="1424756"/>
    <lineage>
        <taxon>Eukaryota</taxon>
        <taxon>Fungi</taxon>
        <taxon>Dikarya</taxon>
        <taxon>Basidiomycota</taxon>
        <taxon>Agaricomycotina</taxon>
        <taxon>Tremellomycetes</taxon>
        <taxon>Filobasidiales</taxon>
        <taxon>Filobasidiaceae</taxon>
        <taxon>Naganishia</taxon>
    </lineage>
</organism>
<gene>
    <name evidence="1" type="ORF">QFC22_005492</name>
</gene>
<comment type="caution">
    <text evidence="1">The sequence shown here is derived from an EMBL/GenBank/DDBJ whole genome shotgun (WGS) entry which is preliminary data.</text>
</comment>
<evidence type="ECO:0000313" key="2">
    <source>
        <dbReference type="Proteomes" id="UP001243375"/>
    </source>
</evidence>
<protein>
    <submittedName>
        <fullName evidence="1">Uncharacterized protein</fullName>
    </submittedName>
</protein>
<evidence type="ECO:0000313" key="1">
    <source>
        <dbReference type="EMBL" id="KAJ9114619.1"/>
    </source>
</evidence>